<comment type="caution">
    <text evidence="5">The sequence shown here is derived from an EMBL/GenBank/DDBJ whole genome shotgun (WGS) entry which is preliminary data.</text>
</comment>
<dbReference type="Proteomes" id="UP000229056">
    <property type="component" value="Unassembled WGS sequence"/>
</dbReference>
<dbReference type="PANTHER" id="PTHR43685:SF5">
    <property type="entry name" value="GLYCOSYLTRANSFERASE EPSE-RELATED"/>
    <property type="match status" value="1"/>
</dbReference>
<dbReference type="PANTHER" id="PTHR43685">
    <property type="entry name" value="GLYCOSYLTRANSFERASE"/>
    <property type="match status" value="1"/>
</dbReference>
<evidence type="ECO:0000256" key="2">
    <source>
        <dbReference type="ARBA" id="ARBA00022676"/>
    </source>
</evidence>
<comment type="similarity">
    <text evidence="1">Belongs to the glycosyltransferase 2 family.</text>
</comment>
<evidence type="ECO:0000256" key="3">
    <source>
        <dbReference type="ARBA" id="ARBA00022679"/>
    </source>
</evidence>
<feature type="domain" description="Glycosyltransferase 2-like" evidence="4">
    <location>
        <begin position="9"/>
        <end position="149"/>
    </location>
</feature>
<dbReference type="EMBL" id="PEZY01000002">
    <property type="protein sequence ID" value="PIS06534.1"/>
    <property type="molecule type" value="Genomic_DNA"/>
</dbReference>
<evidence type="ECO:0000313" key="6">
    <source>
        <dbReference type="Proteomes" id="UP000229056"/>
    </source>
</evidence>
<dbReference type="SUPFAM" id="SSF53448">
    <property type="entry name" value="Nucleotide-diphospho-sugar transferases"/>
    <property type="match status" value="1"/>
</dbReference>
<dbReference type="InterPro" id="IPR050834">
    <property type="entry name" value="Glycosyltransf_2"/>
</dbReference>
<reference evidence="6" key="1">
    <citation type="submission" date="2017-09" db="EMBL/GenBank/DDBJ databases">
        <title>Depth-based differentiation of microbial function through sediment-hosted aquifers and enrichment of novel symbionts in the deep terrestrial subsurface.</title>
        <authorList>
            <person name="Probst A.J."/>
            <person name="Ladd B."/>
            <person name="Jarett J.K."/>
            <person name="Geller-Mcgrath D.E."/>
            <person name="Sieber C.M.K."/>
            <person name="Emerson J.B."/>
            <person name="Anantharaman K."/>
            <person name="Thomas B.C."/>
            <person name="Malmstrom R."/>
            <person name="Stieglmeier M."/>
            <person name="Klingl A."/>
            <person name="Woyke T."/>
            <person name="Ryan C.M."/>
            <person name="Banfield J.F."/>
        </authorList>
    </citation>
    <scope>NUCLEOTIDE SEQUENCE [LARGE SCALE GENOMIC DNA]</scope>
</reference>
<evidence type="ECO:0000313" key="5">
    <source>
        <dbReference type="EMBL" id="PIS06534.1"/>
    </source>
</evidence>
<accession>A0A2H0W5C2</accession>
<name>A0A2H0W5C2_9BACT</name>
<keyword evidence="2" id="KW-0328">Glycosyltransferase</keyword>
<dbReference type="InterPro" id="IPR001173">
    <property type="entry name" value="Glyco_trans_2-like"/>
</dbReference>
<organism evidence="5 6">
    <name type="scientific">Candidatus Buchananbacteria bacterium CG10_big_fil_rev_8_21_14_0_10_33_19</name>
    <dbReference type="NCBI Taxonomy" id="1974525"/>
    <lineage>
        <taxon>Bacteria</taxon>
        <taxon>Candidatus Buchananiibacteriota</taxon>
    </lineage>
</organism>
<dbReference type="InterPro" id="IPR029044">
    <property type="entry name" value="Nucleotide-diphossugar_trans"/>
</dbReference>
<dbReference type="Pfam" id="PF00535">
    <property type="entry name" value="Glycos_transf_2"/>
    <property type="match status" value="1"/>
</dbReference>
<evidence type="ECO:0000256" key="1">
    <source>
        <dbReference type="ARBA" id="ARBA00006739"/>
    </source>
</evidence>
<keyword evidence="3" id="KW-0808">Transferase</keyword>
<dbReference type="GO" id="GO:0016757">
    <property type="term" value="F:glycosyltransferase activity"/>
    <property type="evidence" value="ECO:0007669"/>
    <property type="project" value="UniProtKB-KW"/>
</dbReference>
<dbReference type="AlphaFoldDB" id="A0A2H0W5C2"/>
<dbReference type="Gene3D" id="3.90.550.10">
    <property type="entry name" value="Spore Coat Polysaccharide Biosynthesis Protein SpsA, Chain A"/>
    <property type="match status" value="1"/>
</dbReference>
<sequence length="260" mass="30672">MNSLKPIVSVLIPVYNCEKYLKEAVNSVLNQTYQNFEIIIINDASTDKSQKIAEKFVNQDKRIKLINHKKNKFRSGALNSGLKISTGSYISFLDADDYYHHDKLKKQIIFLEKNKKIDMVYSNFNYINLKKEIIFREAIDFKINPKKILITASKNKDVKNFPSYKILCHNNNCRIIPSCSPLIRKKVFKNIKFDEKLVTSQDYDLWFQIIGHNFKIAKLPIISYYYRHHPNQISTSKNKEKRKKSHKRIIKKLITGVYFK</sequence>
<dbReference type="CDD" id="cd00761">
    <property type="entry name" value="Glyco_tranf_GTA_type"/>
    <property type="match status" value="1"/>
</dbReference>
<evidence type="ECO:0000259" key="4">
    <source>
        <dbReference type="Pfam" id="PF00535"/>
    </source>
</evidence>
<proteinExistence type="inferred from homology"/>
<gene>
    <name evidence="5" type="ORF">COT80_00225</name>
</gene>
<protein>
    <recommendedName>
        <fullName evidence="4">Glycosyltransferase 2-like domain-containing protein</fullName>
    </recommendedName>
</protein>